<dbReference type="AlphaFoldDB" id="A0A6I4UDZ7"/>
<evidence type="ECO:0000313" key="5">
    <source>
        <dbReference type="Proteomes" id="UP001238601"/>
    </source>
</evidence>
<gene>
    <name evidence="3" type="ORF">GRI55_12595</name>
    <name evidence="2" type="ORF">QOZ97_002610</name>
</gene>
<evidence type="ECO:0000313" key="2">
    <source>
        <dbReference type="EMBL" id="MDQ0567063.1"/>
    </source>
</evidence>
<name>A0A6I4UDZ7_9SPHN</name>
<protein>
    <submittedName>
        <fullName evidence="3">Uncharacterized protein</fullName>
    </submittedName>
</protein>
<reference evidence="3 4" key="1">
    <citation type="submission" date="2019-12" db="EMBL/GenBank/DDBJ databases">
        <title>Genomic-based taxomic classification of the family Erythrobacteraceae.</title>
        <authorList>
            <person name="Xu L."/>
        </authorList>
    </citation>
    <scope>NUCLEOTIDE SEQUENCE [LARGE SCALE GENOMIC DNA]</scope>
    <source>
        <strain evidence="3 4">CGMCC 1.8703</strain>
    </source>
</reference>
<accession>A0A6I4UDZ7</accession>
<dbReference type="EMBL" id="WTYG01000004">
    <property type="protein sequence ID" value="MXP36596.1"/>
    <property type="molecule type" value="Genomic_DNA"/>
</dbReference>
<evidence type="ECO:0000313" key="3">
    <source>
        <dbReference type="EMBL" id="MXP36596.1"/>
    </source>
</evidence>
<evidence type="ECO:0000256" key="1">
    <source>
        <dbReference type="SAM" id="MobiDB-lite"/>
    </source>
</evidence>
<reference evidence="2 5" key="2">
    <citation type="submission" date="2023-07" db="EMBL/GenBank/DDBJ databases">
        <title>Genomic Encyclopedia of Type Strains, Phase IV (KMG-IV): sequencing the most valuable type-strain genomes for metagenomic binning, comparative biology and taxonomic classification.</title>
        <authorList>
            <person name="Goeker M."/>
        </authorList>
    </citation>
    <scope>NUCLEOTIDE SEQUENCE [LARGE SCALE GENOMIC DNA]</scope>
    <source>
        <strain evidence="2 5">DSM 14432</strain>
    </source>
</reference>
<comment type="caution">
    <text evidence="3">The sequence shown here is derived from an EMBL/GenBank/DDBJ whole genome shotgun (WGS) entry which is preliminary data.</text>
</comment>
<feature type="compositionally biased region" description="Basic and acidic residues" evidence="1">
    <location>
        <begin position="405"/>
        <end position="437"/>
    </location>
</feature>
<dbReference type="Proteomes" id="UP001238601">
    <property type="component" value="Unassembled WGS sequence"/>
</dbReference>
<dbReference type="GeneID" id="93687432"/>
<dbReference type="Proteomes" id="UP000439914">
    <property type="component" value="Unassembled WGS sequence"/>
</dbReference>
<proteinExistence type="predicted"/>
<organism evidence="3 4">
    <name type="scientific">Qipengyuania citrea</name>
    <dbReference type="NCBI Taxonomy" id="225971"/>
    <lineage>
        <taxon>Bacteria</taxon>
        <taxon>Pseudomonadati</taxon>
        <taxon>Pseudomonadota</taxon>
        <taxon>Alphaproteobacteria</taxon>
        <taxon>Sphingomonadales</taxon>
        <taxon>Erythrobacteraceae</taxon>
        <taxon>Qipengyuania</taxon>
    </lineage>
</organism>
<keyword evidence="5" id="KW-1185">Reference proteome</keyword>
<dbReference type="EMBL" id="JAUSWK010000003">
    <property type="protein sequence ID" value="MDQ0567063.1"/>
    <property type="molecule type" value="Genomic_DNA"/>
</dbReference>
<feature type="region of interest" description="Disordered" evidence="1">
    <location>
        <begin position="405"/>
        <end position="449"/>
    </location>
</feature>
<evidence type="ECO:0000313" key="4">
    <source>
        <dbReference type="Proteomes" id="UP000439914"/>
    </source>
</evidence>
<dbReference type="RefSeq" id="WP_160767408.1">
    <property type="nucleotide sequence ID" value="NZ_JAINWE010000008.1"/>
</dbReference>
<sequence length="449" mass="51731">MRYLISPPGDVVSLENGYRETMSLCLVDCLGSYAVSDRKRRLRFIREELNFELEPGEPEDAIFTEDCEGAGVRRAKAHLEALKLIVVSAPGFDGDFHVENPKGCNNPISDRIATLRKFRETCAKHFLCPKANPWSITGWHDKSDTEKHDYWRRRHPKAKWGFVHAGGRFRTVNREIYPPLMEDPDQCGPTMTEAVRAYGAPVKVLQICMTMEVSGQRYSDVAFGDTLGWSGSGFGDWFWGRNKFERGNYQKPIILHPEVRERLIEEFDCRPHPTEEGRSLMDRVRELAERNDAAARSELASIPLFPSSRGTPFHYSTFNGHWFRPAMEKGGVLIHSDQGTRRPTPGWYRHATYTAEMEEIYATTEHEEDIPGKCEELGKTFGHNSDQSGRYAPLIEKRRAIEKQFDQMERRKERQRAKREGFVLPRDNKLEDPEADRLIANLPRRRTDA</sequence>